<protein>
    <submittedName>
        <fullName evidence="2">Uncharacterized protein</fullName>
    </submittedName>
</protein>
<keyword evidence="1" id="KW-1133">Transmembrane helix</keyword>
<dbReference type="EMBL" id="HBUF01259091">
    <property type="protein sequence ID" value="CAG6682410.1"/>
    <property type="molecule type" value="Transcribed_RNA"/>
</dbReference>
<name>A0A8D8TA24_9HEMI</name>
<dbReference type="AlphaFoldDB" id="A0A8D8TA24"/>
<sequence length="110" mass="12868">MCNSCKYETKFSTRNCLQRRQFILLLNFLRGIVYSVASSFLSLNQSKLLVPRMLSFPLCPVYMVPSNTDVLVSRTFPRIRLQSDKGEIYGKWFPLSLPFSFPVHFPRIRL</sequence>
<organism evidence="2">
    <name type="scientific">Cacopsylla melanoneura</name>
    <dbReference type="NCBI Taxonomy" id="428564"/>
    <lineage>
        <taxon>Eukaryota</taxon>
        <taxon>Metazoa</taxon>
        <taxon>Ecdysozoa</taxon>
        <taxon>Arthropoda</taxon>
        <taxon>Hexapoda</taxon>
        <taxon>Insecta</taxon>
        <taxon>Pterygota</taxon>
        <taxon>Neoptera</taxon>
        <taxon>Paraneoptera</taxon>
        <taxon>Hemiptera</taxon>
        <taxon>Sternorrhyncha</taxon>
        <taxon>Psylloidea</taxon>
        <taxon>Psyllidae</taxon>
        <taxon>Psyllinae</taxon>
        <taxon>Cacopsylla</taxon>
    </lineage>
</organism>
<keyword evidence="1" id="KW-0472">Membrane</keyword>
<accession>A0A8D8TA24</accession>
<evidence type="ECO:0000256" key="1">
    <source>
        <dbReference type="SAM" id="Phobius"/>
    </source>
</evidence>
<keyword evidence="1" id="KW-0812">Transmembrane</keyword>
<evidence type="ECO:0000313" key="2">
    <source>
        <dbReference type="EMBL" id="CAG6682410.1"/>
    </source>
</evidence>
<proteinExistence type="predicted"/>
<reference evidence="2" key="1">
    <citation type="submission" date="2021-05" db="EMBL/GenBank/DDBJ databases">
        <authorList>
            <person name="Alioto T."/>
            <person name="Alioto T."/>
            <person name="Gomez Garrido J."/>
        </authorList>
    </citation>
    <scope>NUCLEOTIDE SEQUENCE</scope>
</reference>
<feature type="transmembrane region" description="Helical" evidence="1">
    <location>
        <begin position="22"/>
        <end position="43"/>
    </location>
</feature>